<keyword evidence="2" id="KW-0378">Hydrolase</keyword>
<dbReference type="Pfam" id="PF10503">
    <property type="entry name" value="Esterase_PHB"/>
    <property type="match status" value="1"/>
</dbReference>
<comment type="caution">
    <text evidence="4">The sequence shown here is derived from an EMBL/GenBank/DDBJ whole genome shotgun (WGS) entry which is preliminary data.</text>
</comment>
<keyword evidence="1" id="KW-0732">Signal</keyword>
<proteinExistence type="predicted"/>
<name>A0A069PMU1_9BURK</name>
<dbReference type="AlphaFoldDB" id="A0A069PMU1"/>
<accession>A0A069PMU1</accession>
<evidence type="ECO:0000313" key="4">
    <source>
        <dbReference type="EMBL" id="KDR41199.1"/>
    </source>
</evidence>
<dbReference type="InterPro" id="IPR029058">
    <property type="entry name" value="AB_hydrolase_fold"/>
</dbReference>
<dbReference type="PANTHER" id="PTHR43037">
    <property type="entry name" value="UNNAMED PRODUCT-RELATED"/>
    <property type="match status" value="1"/>
</dbReference>
<dbReference type="SUPFAM" id="SSF53474">
    <property type="entry name" value="alpha/beta-Hydrolases"/>
    <property type="match status" value="1"/>
</dbReference>
<dbReference type="PANTHER" id="PTHR43037:SF1">
    <property type="entry name" value="BLL1128 PROTEIN"/>
    <property type="match status" value="1"/>
</dbReference>
<gene>
    <name evidence="4" type="ORF">BG61_20100</name>
</gene>
<evidence type="ECO:0000256" key="3">
    <source>
        <dbReference type="SAM" id="MobiDB-lite"/>
    </source>
</evidence>
<dbReference type="InterPro" id="IPR050955">
    <property type="entry name" value="Plant_Biomass_Hydrol_Est"/>
</dbReference>
<dbReference type="GO" id="GO:0016787">
    <property type="term" value="F:hydrolase activity"/>
    <property type="evidence" value="ECO:0007669"/>
    <property type="project" value="UniProtKB-KW"/>
</dbReference>
<dbReference type="STRING" id="60547.GCA_000751215_02894"/>
<reference evidence="4 5" key="1">
    <citation type="submission" date="2014-03" db="EMBL/GenBank/DDBJ databases">
        <title>Draft Genome Sequences of Four Burkholderia Strains.</title>
        <authorList>
            <person name="Liu X.Y."/>
            <person name="Li C.X."/>
            <person name="Xu J.H."/>
        </authorList>
    </citation>
    <scope>NUCLEOTIDE SEQUENCE [LARGE SCALE GENOMIC DNA]</scope>
    <source>
        <strain evidence="4 5">DSM 50014</strain>
    </source>
</reference>
<feature type="compositionally biased region" description="Low complexity" evidence="3">
    <location>
        <begin position="41"/>
        <end position="62"/>
    </location>
</feature>
<dbReference type="NCBIfam" id="TIGR01840">
    <property type="entry name" value="esterase_phb"/>
    <property type="match status" value="1"/>
</dbReference>
<keyword evidence="5" id="KW-1185">Reference proteome</keyword>
<dbReference type="Gene3D" id="3.40.50.1820">
    <property type="entry name" value="alpha/beta hydrolase"/>
    <property type="match status" value="1"/>
</dbReference>
<evidence type="ECO:0000256" key="2">
    <source>
        <dbReference type="ARBA" id="ARBA00022801"/>
    </source>
</evidence>
<evidence type="ECO:0000256" key="1">
    <source>
        <dbReference type="ARBA" id="ARBA00022729"/>
    </source>
</evidence>
<organism evidence="4 5">
    <name type="scientific">Caballeronia glathei</name>
    <dbReference type="NCBI Taxonomy" id="60547"/>
    <lineage>
        <taxon>Bacteria</taxon>
        <taxon>Pseudomonadati</taxon>
        <taxon>Pseudomonadota</taxon>
        <taxon>Betaproteobacteria</taxon>
        <taxon>Burkholderiales</taxon>
        <taxon>Burkholderiaceae</taxon>
        <taxon>Caballeronia</taxon>
    </lineage>
</organism>
<feature type="region of interest" description="Disordered" evidence="3">
    <location>
        <begin position="19"/>
        <end position="75"/>
    </location>
</feature>
<sequence>MPKSLTNLWLRGLRRLISSNTEPLRAPKTRAPAKPKRAKTAKPVQPVKPASAPKAAPAQRSATRPVPHESRVRPRASAWARGKWARSFHSAPPTAGRFVNHLSYALYLPPGAALERMPLVVMLHGCKQNADQFAQGTRINLLADRYGFAVLYPEQSKHEHAHRCWRWYDESGAAGGGEAASVVSLVKAVVAQHRLDGERVYLAGMSAGAGLAALLAVRYPSVFAAVGLHSGVVFGEAHSAISAMDVMRRGSRSDPVALIDAAVDVRSYPGMPAVIVHGELDSVVASANADQLTSQFLRLNGFIDATGARRAGETREEVQPDGVVRDFVKSGRRVVKTCIVRGLGHSWAGGDDTVAFHSSKGPDSAAVMWDFFKHQRRLKQGSPDELLA</sequence>
<dbReference type="InterPro" id="IPR010126">
    <property type="entry name" value="Esterase_phb"/>
</dbReference>
<dbReference type="EMBL" id="JFHC01000030">
    <property type="protein sequence ID" value="KDR41199.1"/>
    <property type="molecule type" value="Genomic_DNA"/>
</dbReference>
<feature type="compositionally biased region" description="Basic residues" evidence="3">
    <location>
        <begin position="27"/>
        <end position="40"/>
    </location>
</feature>
<dbReference type="RefSeq" id="WP_035931356.1">
    <property type="nucleotide sequence ID" value="NZ_CADFFX010000005.1"/>
</dbReference>
<evidence type="ECO:0000313" key="5">
    <source>
        <dbReference type="Proteomes" id="UP000027466"/>
    </source>
</evidence>
<dbReference type="Proteomes" id="UP000027466">
    <property type="component" value="Unassembled WGS sequence"/>
</dbReference>
<protein>
    <submittedName>
        <fullName evidence="4">Esterase</fullName>
    </submittedName>
</protein>
<dbReference type="GO" id="GO:0005576">
    <property type="term" value="C:extracellular region"/>
    <property type="evidence" value="ECO:0007669"/>
    <property type="project" value="InterPro"/>
</dbReference>